<dbReference type="GO" id="GO:0005524">
    <property type="term" value="F:ATP binding"/>
    <property type="evidence" value="ECO:0007669"/>
    <property type="project" value="UniProtKB-KW"/>
</dbReference>
<evidence type="ECO:0000313" key="13">
    <source>
        <dbReference type="EMBL" id="GMM48742.1"/>
    </source>
</evidence>
<organism evidence="13 14">
    <name type="scientific">Pichia kluyveri</name>
    <name type="common">Yeast</name>
    <dbReference type="NCBI Taxonomy" id="36015"/>
    <lineage>
        <taxon>Eukaryota</taxon>
        <taxon>Fungi</taxon>
        <taxon>Dikarya</taxon>
        <taxon>Ascomycota</taxon>
        <taxon>Saccharomycotina</taxon>
        <taxon>Pichiomycetes</taxon>
        <taxon>Pichiales</taxon>
        <taxon>Pichiaceae</taxon>
        <taxon>Pichia</taxon>
    </lineage>
</organism>
<dbReference type="SUPFAM" id="SSF52540">
    <property type="entry name" value="P-loop containing nucleoside triphosphate hydrolases"/>
    <property type="match status" value="2"/>
</dbReference>
<comment type="similarity">
    <text evidence="2">Belongs to the ABC transporter superfamily. ABCG family. PDR (TC 3.A.1.205) subfamily.</text>
</comment>
<feature type="region of interest" description="Disordered" evidence="10">
    <location>
        <begin position="1"/>
        <end position="25"/>
    </location>
</feature>
<gene>
    <name evidence="13" type="ORF">DAPK24_053400</name>
</gene>
<feature type="transmembrane region" description="Helical" evidence="11">
    <location>
        <begin position="613"/>
        <end position="636"/>
    </location>
</feature>
<evidence type="ECO:0000256" key="8">
    <source>
        <dbReference type="ARBA" id="ARBA00022989"/>
    </source>
</evidence>
<evidence type="ECO:0000256" key="5">
    <source>
        <dbReference type="ARBA" id="ARBA00022737"/>
    </source>
</evidence>
<feature type="transmembrane region" description="Helical" evidence="11">
    <location>
        <begin position="679"/>
        <end position="698"/>
    </location>
</feature>
<dbReference type="InterPro" id="IPR034001">
    <property type="entry name" value="ABCG_PDR_1"/>
</dbReference>
<dbReference type="InterPro" id="IPR010929">
    <property type="entry name" value="PDR_CDR_ABC"/>
</dbReference>
<keyword evidence="8 11" id="KW-1133">Transmembrane helix</keyword>
<feature type="domain" description="ABC transporter" evidence="12">
    <location>
        <begin position="873"/>
        <end position="1116"/>
    </location>
</feature>
<dbReference type="InterPro" id="IPR034003">
    <property type="entry name" value="ABCG_PDR_2"/>
</dbReference>
<keyword evidence="9 11" id="KW-0472">Membrane</keyword>
<evidence type="ECO:0000256" key="7">
    <source>
        <dbReference type="ARBA" id="ARBA00022840"/>
    </source>
</evidence>
<dbReference type="Pfam" id="PF19055">
    <property type="entry name" value="ABC2_membrane_7"/>
    <property type="match status" value="1"/>
</dbReference>
<dbReference type="InterPro" id="IPR027417">
    <property type="entry name" value="P-loop_NTPase"/>
</dbReference>
<accession>A0AAV5RCR2</accession>
<keyword evidence="7 13" id="KW-0067">ATP-binding</keyword>
<dbReference type="GO" id="GO:0140359">
    <property type="term" value="F:ABC-type transporter activity"/>
    <property type="evidence" value="ECO:0007669"/>
    <property type="project" value="InterPro"/>
</dbReference>
<evidence type="ECO:0000256" key="2">
    <source>
        <dbReference type="ARBA" id="ARBA00006012"/>
    </source>
</evidence>
<dbReference type="InterPro" id="IPR003439">
    <property type="entry name" value="ABC_transporter-like_ATP-bd"/>
</dbReference>
<evidence type="ECO:0000256" key="9">
    <source>
        <dbReference type="ARBA" id="ARBA00023136"/>
    </source>
</evidence>
<feature type="transmembrane region" description="Helical" evidence="11">
    <location>
        <begin position="782"/>
        <end position="802"/>
    </location>
</feature>
<feature type="transmembrane region" description="Helical" evidence="11">
    <location>
        <begin position="1331"/>
        <end position="1353"/>
    </location>
</feature>
<dbReference type="PROSITE" id="PS00211">
    <property type="entry name" value="ABC_TRANSPORTER_1"/>
    <property type="match status" value="1"/>
</dbReference>
<dbReference type="Pfam" id="PF00005">
    <property type="entry name" value="ABC_tran"/>
    <property type="match status" value="2"/>
</dbReference>
<dbReference type="EMBL" id="BTGB01000009">
    <property type="protein sequence ID" value="GMM48742.1"/>
    <property type="molecule type" value="Genomic_DNA"/>
</dbReference>
<dbReference type="GO" id="GO:1990961">
    <property type="term" value="P:xenobiotic detoxification by transmembrane export across the plasma membrane"/>
    <property type="evidence" value="ECO:0007669"/>
    <property type="project" value="InterPro"/>
</dbReference>
<dbReference type="Pfam" id="PF06422">
    <property type="entry name" value="PDR_CDR"/>
    <property type="match status" value="1"/>
</dbReference>
<reference evidence="13 14" key="1">
    <citation type="journal article" date="2023" name="Elife">
        <title>Identification of key yeast species and microbe-microbe interactions impacting larval growth of Drosophila in the wild.</title>
        <authorList>
            <person name="Mure A."/>
            <person name="Sugiura Y."/>
            <person name="Maeda R."/>
            <person name="Honda K."/>
            <person name="Sakurai N."/>
            <person name="Takahashi Y."/>
            <person name="Watada M."/>
            <person name="Katoh T."/>
            <person name="Gotoh A."/>
            <person name="Gotoh Y."/>
            <person name="Taniguchi I."/>
            <person name="Nakamura K."/>
            <person name="Hayashi T."/>
            <person name="Katayama T."/>
            <person name="Uemura T."/>
            <person name="Hattori Y."/>
        </authorList>
    </citation>
    <scope>NUCLEOTIDE SEQUENCE [LARGE SCALE GENOMIC DNA]</scope>
    <source>
        <strain evidence="13 14">PK-24</strain>
    </source>
</reference>
<dbReference type="CDD" id="cd03233">
    <property type="entry name" value="ABCG_PDR_domain1"/>
    <property type="match status" value="1"/>
</dbReference>
<dbReference type="InterPro" id="IPR005285">
    <property type="entry name" value="Drug-R_PDR/CDR"/>
</dbReference>
<feature type="compositionally biased region" description="Polar residues" evidence="10">
    <location>
        <begin position="1523"/>
        <end position="1534"/>
    </location>
</feature>
<feature type="region of interest" description="Disordered" evidence="10">
    <location>
        <begin position="41"/>
        <end position="79"/>
    </location>
</feature>
<dbReference type="PROSITE" id="PS50893">
    <property type="entry name" value="ABC_TRANSPORTER_2"/>
    <property type="match status" value="2"/>
</dbReference>
<evidence type="ECO:0000313" key="14">
    <source>
        <dbReference type="Proteomes" id="UP001378960"/>
    </source>
</evidence>
<feature type="compositionally biased region" description="Polar residues" evidence="10">
    <location>
        <begin position="41"/>
        <end position="58"/>
    </location>
</feature>
<proteinExistence type="inferred from homology"/>
<dbReference type="Pfam" id="PF01061">
    <property type="entry name" value="ABC2_membrane"/>
    <property type="match status" value="2"/>
</dbReference>
<keyword evidence="6" id="KW-0547">Nucleotide-binding</keyword>
<evidence type="ECO:0000256" key="3">
    <source>
        <dbReference type="ARBA" id="ARBA00022448"/>
    </source>
</evidence>
<dbReference type="PANTHER" id="PTHR19241">
    <property type="entry name" value="ATP-BINDING CASSETTE TRANSPORTER"/>
    <property type="match status" value="1"/>
</dbReference>
<feature type="transmembrane region" description="Helical" evidence="11">
    <location>
        <begin position="1365"/>
        <end position="1386"/>
    </location>
</feature>
<feature type="transmembrane region" description="Helical" evidence="11">
    <location>
        <begin position="648"/>
        <end position="667"/>
    </location>
</feature>
<dbReference type="Gene3D" id="3.40.50.300">
    <property type="entry name" value="P-loop containing nucleotide triphosphate hydrolases"/>
    <property type="match status" value="2"/>
</dbReference>
<dbReference type="InterPro" id="IPR043926">
    <property type="entry name" value="ABCG_dom"/>
</dbReference>
<dbReference type="CDD" id="cd03232">
    <property type="entry name" value="ABCG_PDR_domain2"/>
    <property type="match status" value="1"/>
</dbReference>
<dbReference type="NCBIfam" id="TIGR00956">
    <property type="entry name" value="3a01205"/>
    <property type="match status" value="1"/>
</dbReference>
<dbReference type="FunFam" id="3.40.50.300:FF:000054">
    <property type="entry name" value="ABC multidrug transporter atrF"/>
    <property type="match status" value="1"/>
</dbReference>
<comment type="caution">
    <text evidence="13">The sequence shown here is derived from an EMBL/GenBank/DDBJ whole genome shotgun (WGS) entry which is preliminary data.</text>
</comment>
<comment type="subcellular location">
    <subcellularLocation>
        <location evidence="1">Membrane</location>
        <topology evidence="1">Multi-pass membrane protein</topology>
    </subcellularLocation>
</comment>
<dbReference type="Pfam" id="PF14510">
    <property type="entry name" value="ABC_trans_N"/>
    <property type="match status" value="1"/>
</dbReference>
<evidence type="ECO:0000256" key="10">
    <source>
        <dbReference type="SAM" id="MobiDB-lite"/>
    </source>
</evidence>
<dbReference type="Proteomes" id="UP001378960">
    <property type="component" value="Unassembled WGS sequence"/>
</dbReference>
<feature type="domain" description="ABC transporter" evidence="12">
    <location>
        <begin position="176"/>
        <end position="427"/>
    </location>
</feature>
<evidence type="ECO:0000256" key="6">
    <source>
        <dbReference type="ARBA" id="ARBA00022741"/>
    </source>
</evidence>
<dbReference type="InterPro" id="IPR029481">
    <property type="entry name" value="ABC_trans_N"/>
</dbReference>
<name>A0AAV5RCR2_PICKL</name>
<evidence type="ECO:0000256" key="4">
    <source>
        <dbReference type="ARBA" id="ARBA00022692"/>
    </source>
</evidence>
<evidence type="ECO:0000256" key="1">
    <source>
        <dbReference type="ARBA" id="ARBA00004141"/>
    </source>
</evidence>
<dbReference type="InterPro" id="IPR017871">
    <property type="entry name" value="ABC_transporter-like_CS"/>
</dbReference>
<keyword evidence="5" id="KW-0677">Repeat</keyword>
<evidence type="ECO:0000256" key="11">
    <source>
        <dbReference type="SAM" id="Phobius"/>
    </source>
</evidence>
<feature type="transmembrane region" description="Helical" evidence="11">
    <location>
        <begin position="571"/>
        <end position="592"/>
    </location>
</feature>
<feature type="region of interest" description="Disordered" evidence="10">
    <location>
        <begin position="1515"/>
        <end position="1534"/>
    </location>
</feature>
<dbReference type="InterPro" id="IPR013525">
    <property type="entry name" value="ABC2_TM"/>
</dbReference>
<keyword evidence="4 11" id="KW-0812">Transmembrane</keyword>
<feature type="transmembrane region" description="Helical" evidence="11">
    <location>
        <begin position="1478"/>
        <end position="1499"/>
    </location>
</feature>
<keyword evidence="3" id="KW-0813">Transport</keyword>
<feature type="transmembrane region" description="Helical" evidence="11">
    <location>
        <begin position="537"/>
        <end position="559"/>
    </location>
</feature>
<dbReference type="GO" id="GO:0016887">
    <property type="term" value="F:ATP hydrolysis activity"/>
    <property type="evidence" value="ECO:0007669"/>
    <property type="project" value="InterPro"/>
</dbReference>
<dbReference type="GO" id="GO:0016020">
    <property type="term" value="C:membrane"/>
    <property type="evidence" value="ECO:0007669"/>
    <property type="project" value="UniProtKB-SubCell"/>
</dbReference>
<feature type="transmembrane region" description="Helical" evidence="11">
    <location>
        <begin position="1280"/>
        <end position="1311"/>
    </location>
</feature>
<dbReference type="InterPro" id="IPR003593">
    <property type="entry name" value="AAA+_ATPase"/>
</dbReference>
<evidence type="ECO:0000259" key="12">
    <source>
        <dbReference type="PROSITE" id="PS50893"/>
    </source>
</evidence>
<dbReference type="SMART" id="SM00382">
    <property type="entry name" value="AAA"/>
    <property type="match status" value="2"/>
</dbReference>
<keyword evidence="14" id="KW-1185">Reference proteome</keyword>
<protein>
    <submittedName>
        <fullName evidence="13">ATP-binding cassette multidrug transporter</fullName>
    </submittedName>
</protein>
<sequence length="1534" mass="173648">MESISVGKGSDEASSGGIASYTGFDETTDKQIRNLAREFTRSSIVNDNDNSNEDTMNSNDDEKLSGVDNLDFEQNPNDQHDSRFQLLRTMTSMSQIPGVVPVSDNSINPKLDPNSNDFDSKFWVKNMRKILDNDPEYYKPTSLGFACKNLIAKGISSDADYQSNFLNFPFKIARDLYMDHVRGNDQSRYFEILKSMDVLIKPGTLTVVLGRPGAGCSTFLKTVAAQTYGFKVDESSTISYDGLTPQEIQKHYRGEVVFSAEMDNHFPHLTVGETLNFTARMRTPENRFPGISRKEYADHMAKVYMATYGLSHTVNTKVGNDYIRGVSGGERKRVSIAEASLCGANIECWDNATRGLDAATALEFVRALRTSAHVLESTPLIAIYQCSQDAYDLFDNVVVLYQGHQIYFGPGNKAKAFFENMGYECPDRQTTADFLTSVTSPAERIAKKGWEDKVPKTPQEFETYWKNSPEYKQLINDIDDYFEKTSSNNTKEIYAEAHKTKQAKHARPSSSFRVSYGMQIKLISLRNYWRVKGDPSVMMFSVIANIIMGLIISSLFYNLESNTATFYYRSAAMFFAVLFNAFSSLLEVMSLFEARPIVEKHKKFALYHPSADALSSILTEIPAKLCTCLGFNLIYYFMVHFRREPGRFFFFLLMNFLATLVMSHIFRSIGSCFTTLAESMPPATIFLTAMVIYTGFALPVPSMHGWSRWINYLDPVAYIFESLMTNEFDGRTFECSQFIPGYPDVGIENKVCNAVSAIPGMSYVNGTDYILSSYGYKNTHKWRNFGITIGFTLFFLGVYLFLVEINKGAMQKGEIILFQQSTLRKMKKEKNVASVTDIENGDSKEKPAGVYDHGNEETIDDGVNNLAAGDDIFHWRDVCYEIQIKDETRRILNHVDGWVKPGTLTALMGASGAGKTTLLDVLANRVTMGVVSGSMFVNGRLRDQSFQRSTGYVQQQDLHLQTSTVREALRFSAYLRQPRSVTKKEKDEYVENIIDILEMRPYADAIVGVAGEGLNVEQRKRLTIGVELAAKPKLLLFLDEPTSGLDSQTAWSICQLMRKLADHGQAILCTIHQPSAILLKEFDRLLFLAKGGRTVYFGDLGENCNTLINYFESHGSEKCPPDANPAEWMLHVIGAAPGSHANQDYHEVWMASDERRAVNEELEEMEVELLKKSVDESEEAKRSFASTYYNQYIYVTKRVLQQYWRTPKYIWSKIVLAVANSIFNGFSFFKAGTSLQGLQNQMLSAFMLSVMLNTLVEQLLPLYITQRSIYEVRERPSKTFSWWIFLSAIFTAEVPWNVLCGTLSYFCWYYPIGFYTNAEYTDTVHERGALSWLLIVGFFNYASSLGLACVAGVEEEQNGANISNLLFTMCLNFCGILKYPTGFWSFMYRANPFTYWIASLLSAGVGDSKLICSPNEVVYFRPPSGMSCTEYITPYMNQTGGYMVDSEDSEYCGYCTASNTNAYLESVHVSYHKRWRDWGIFICFIAINIMFMYALYWLARVPKKNNRVKDASALKSEDKKLETQATESRTIEQV</sequence>